<name>L0I9K4_HALRX</name>
<dbReference type="HOGENOM" id="CLU_1406020_0_0_2"/>
<dbReference type="KEGG" id="hru:Halru_0265"/>
<accession>L0I9K4</accession>
<keyword evidence="2" id="KW-1185">Reference proteome</keyword>
<reference evidence="1" key="1">
    <citation type="submission" date="2011-09" db="EMBL/GenBank/DDBJ databases">
        <title>Complete sequence of Halovivax ruber XH-70.</title>
        <authorList>
            <consortium name="US DOE Joint Genome Institute"/>
            <person name="Lucas S."/>
            <person name="Han J."/>
            <person name="Lapidus A."/>
            <person name="Cheng J.-F."/>
            <person name="Goodwin L."/>
            <person name="Pitluck S."/>
            <person name="Peters L."/>
            <person name="Mikhailova N."/>
            <person name="Davenport K."/>
            <person name="Detter J.C."/>
            <person name="Han C."/>
            <person name="Tapia R."/>
            <person name="Land M."/>
            <person name="Hauser L."/>
            <person name="Kyrpides N."/>
            <person name="Ivanova N."/>
            <person name="Pagani I."/>
            <person name="Sproer C."/>
            <person name="Anderson I."/>
            <person name="Woyke T."/>
        </authorList>
    </citation>
    <scope>NUCLEOTIDE SEQUENCE</scope>
    <source>
        <strain evidence="1">XH-70</strain>
    </source>
</reference>
<gene>
    <name evidence="1" type="ordered locus">Halru_0265</name>
</gene>
<dbReference type="eggNOG" id="arCOG08152">
    <property type="taxonomic scope" value="Archaea"/>
</dbReference>
<evidence type="ECO:0000313" key="2">
    <source>
        <dbReference type="Proteomes" id="UP000010846"/>
    </source>
</evidence>
<sequence length="193" mass="21135">MERRTLLSRAAIGSSLLVAGCLSDSWIGNNEGNSMESEGPMTQSVLDYELQQLGILRTTHNPLDENSSGSSMIITSPSDAYDKIPVEKFENNSVEDIDNFITNTDFNSDVLLYILSKWPKSNGAYINGGELRRVGDKITGEFVADGESRNAGDDAPIFPGCLSRVYVDRDNIKNIFITITSGRGVEETTKESL</sequence>
<organism evidence="1 2">
    <name type="scientific">Halovivax ruber (strain DSM 18193 / JCM 13892 / XH-70)</name>
    <dbReference type="NCBI Taxonomy" id="797302"/>
    <lineage>
        <taxon>Archaea</taxon>
        <taxon>Methanobacteriati</taxon>
        <taxon>Methanobacteriota</taxon>
        <taxon>Stenosarchaea group</taxon>
        <taxon>Halobacteria</taxon>
        <taxon>Halobacteriales</taxon>
        <taxon>Natrialbaceae</taxon>
        <taxon>Halovivax</taxon>
    </lineage>
</organism>
<evidence type="ECO:0000313" key="1">
    <source>
        <dbReference type="EMBL" id="AGB14911.1"/>
    </source>
</evidence>
<dbReference type="PROSITE" id="PS51257">
    <property type="entry name" value="PROKAR_LIPOPROTEIN"/>
    <property type="match status" value="1"/>
</dbReference>
<dbReference type="GeneID" id="14375573"/>
<proteinExistence type="predicted"/>
<protein>
    <submittedName>
        <fullName evidence="1">Uncharacterized protein</fullName>
    </submittedName>
</protein>
<dbReference type="EMBL" id="CP003050">
    <property type="protein sequence ID" value="AGB14911.1"/>
    <property type="molecule type" value="Genomic_DNA"/>
</dbReference>
<dbReference type="RefSeq" id="WP_015299607.1">
    <property type="nucleotide sequence ID" value="NC_019964.1"/>
</dbReference>
<dbReference type="AlphaFoldDB" id="L0I9K4"/>
<dbReference type="Proteomes" id="UP000010846">
    <property type="component" value="Chromosome"/>
</dbReference>